<evidence type="ECO:0000313" key="2">
    <source>
        <dbReference type="EMBL" id="SBS69957.1"/>
    </source>
</evidence>
<evidence type="ECO:0000256" key="1">
    <source>
        <dbReference type="SAM" id="MobiDB-lite"/>
    </source>
</evidence>
<sequence>MSSARPQPCWLPHESRSPIRTLGARSGAVKGGRERTDYPRKEPRTSRGVGWCGASCMRFANQIDGRRLSYPQTVGIRPLESRAVPTIDPITATMERTARTITRIMICLPTAASR</sequence>
<reference evidence="2" key="1">
    <citation type="submission" date="2016-03" db="EMBL/GenBank/DDBJ databases">
        <authorList>
            <person name="Ploux O."/>
        </authorList>
    </citation>
    <scope>NUCLEOTIDE SEQUENCE</scope>
    <source>
        <strain evidence="2">UC1</strain>
    </source>
</reference>
<gene>
    <name evidence="2" type="ORF">MIPYR_10138</name>
</gene>
<feature type="region of interest" description="Disordered" evidence="1">
    <location>
        <begin position="1"/>
        <end position="47"/>
    </location>
</feature>
<dbReference type="AlphaFoldDB" id="A0A1Y5NU74"/>
<protein>
    <submittedName>
        <fullName evidence="2">Uncharacterized protein</fullName>
    </submittedName>
</protein>
<feature type="compositionally biased region" description="Basic and acidic residues" evidence="1">
    <location>
        <begin position="31"/>
        <end position="45"/>
    </location>
</feature>
<proteinExistence type="predicted"/>
<accession>A0A1Y5NU74</accession>
<name>A0A1Y5NU74_9MICO</name>
<organism evidence="2">
    <name type="scientific">uncultured Microbacterium sp</name>
    <dbReference type="NCBI Taxonomy" id="191216"/>
    <lineage>
        <taxon>Bacteria</taxon>
        <taxon>Bacillati</taxon>
        <taxon>Actinomycetota</taxon>
        <taxon>Actinomycetes</taxon>
        <taxon>Micrococcales</taxon>
        <taxon>Microbacteriaceae</taxon>
        <taxon>Microbacterium</taxon>
        <taxon>environmental samples</taxon>
    </lineage>
</organism>
<dbReference type="EMBL" id="FLQR01000001">
    <property type="protein sequence ID" value="SBS69957.1"/>
    <property type="molecule type" value="Genomic_DNA"/>
</dbReference>